<dbReference type="PROSITE" id="PS50989">
    <property type="entry name" value="COA_CT_CTER"/>
    <property type="match status" value="1"/>
</dbReference>
<dbReference type="InterPro" id="IPR034733">
    <property type="entry name" value="AcCoA_carboxyl_beta"/>
</dbReference>
<dbReference type="PROSITE" id="PS50980">
    <property type="entry name" value="COA_CT_NTER"/>
    <property type="match status" value="1"/>
</dbReference>
<name>A0ABS2DJ93_9BACI</name>
<dbReference type="InterPro" id="IPR011762">
    <property type="entry name" value="COA_CT_N"/>
</dbReference>
<evidence type="ECO:0000259" key="1">
    <source>
        <dbReference type="PROSITE" id="PS50980"/>
    </source>
</evidence>
<dbReference type="RefSeq" id="WP_204203891.1">
    <property type="nucleotide sequence ID" value="NZ_JAFELM010000031.1"/>
</dbReference>
<dbReference type="PANTHER" id="PTHR22855:SF13">
    <property type="entry name" value="METHYLCROTONOYL-COA CARBOXYLASE BETA CHAIN, MITOCHONDRIAL"/>
    <property type="match status" value="1"/>
</dbReference>
<protein>
    <submittedName>
        <fullName evidence="3">Acyl-CoA carboxylase subunit beta</fullName>
    </submittedName>
</protein>
<proteinExistence type="predicted"/>
<evidence type="ECO:0000259" key="2">
    <source>
        <dbReference type="PROSITE" id="PS50989"/>
    </source>
</evidence>
<organism evidence="3 4">
    <name type="scientific">Bacillus suaedaesalsae</name>
    <dbReference type="NCBI Taxonomy" id="2810349"/>
    <lineage>
        <taxon>Bacteria</taxon>
        <taxon>Bacillati</taxon>
        <taxon>Bacillota</taxon>
        <taxon>Bacilli</taxon>
        <taxon>Bacillales</taxon>
        <taxon>Bacillaceae</taxon>
        <taxon>Bacillus</taxon>
    </lineage>
</organism>
<dbReference type="Gene3D" id="3.90.226.10">
    <property type="entry name" value="2-enoyl-CoA Hydratase, Chain A, domain 1"/>
    <property type="match status" value="2"/>
</dbReference>
<evidence type="ECO:0000313" key="3">
    <source>
        <dbReference type="EMBL" id="MBM6618559.1"/>
    </source>
</evidence>
<dbReference type="InterPro" id="IPR011763">
    <property type="entry name" value="COA_CT_C"/>
</dbReference>
<feature type="domain" description="CoA carboxyltransferase C-terminal" evidence="2">
    <location>
        <begin position="262"/>
        <end position="505"/>
    </location>
</feature>
<dbReference type="Proteomes" id="UP001518925">
    <property type="component" value="Unassembled WGS sequence"/>
</dbReference>
<reference evidence="3 4" key="1">
    <citation type="submission" date="2021-02" db="EMBL/GenBank/DDBJ databases">
        <title>Bacillus sp. RD4P76, an endophyte from a halophyte.</title>
        <authorList>
            <person name="Sun J.-Q."/>
        </authorList>
    </citation>
    <scope>NUCLEOTIDE SEQUENCE [LARGE SCALE GENOMIC DNA]</scope>
    <source>
        <strain evidence="3 4">RD4P76</strain>
    </source>
</reference>
<keyword evidence="4" id="KW-1185">Reference proteome</keyword>
<dbReference type="SUPFAM" id="SSF52096">
    <property type="entry name" value="ClpP/crotonase"/>
    <property type="match status" value="2"/>
</dbReference>
<evidence type="ECO:0000313" key="4">
    <source>
        <dbReference type="Proteomes" id="UP001518925"/>
    </source>
</evidence>
<feature type="domain" description="CoA carboxyltransferase N-terminal" evidence="1">
    <location>
        <begin position="4"/>
        <end position="256"/>
    </location>
</feature>
<gene>
    <name evidence="3" type="ORF">JR050_12890</name>
</gene>
<comment type="caution">
    <text evidence="3">The sequence shown here is derived from an EMBL/GenBank/DDBJ whole genome shotgun (WGS) entry which is preliminary data.</text>
</comment>
<dbReference type="Pfam" id="PF01039">
    <property type="entry name" value="Carboxyl_trans"/>
    <property type="match status" value="1"/>
</dbReference>
<sequence length="513" mass="56404">MLKTEQLEQQLNEKRSVISSGGAPKYHEKLKEQNKLFVRDRLRLLFDNGEYTEDGMFANNSAKDLPADGVVTAIGKIKGRTVCVMANDSTIKAGSWGARTVEKIIRIQETAEKLKVPMLYLVDSAGARITDQLDMFPNRRGAGKIFYNQVKFSGMIPQICLLFGPSAAGGAYIPAFCDIVVMVDKNASMYLGSPRMAEKVIGEKVTLEEMGGARMHCSVSGCGDILAQDEEEAIAIARTYLDYFPSNYTEKAPLSDGFKPKQGRSLTEIVPENQNAPFDMYEAIDSLIDEGSFFEIKKLFAPEIITGLARLDGRPVGIIANQPKVKGGVLFVDSADKAAKFITLCDAFHIPLLFLADVPGFMIGTKVERAGIIRHGAKLIAAMSSATVPKISVIVRKAYGAGLYAMAGPAFEPDCCIALPTAQIAVMGPEAAVNAVYSNKINEIEDPKERIQFVQKMQQEYKEHIDIYKLASEMIIDDIVAASELRDVLVNRFALYETKEMPFGERKHPVYPV</sequence>
<dbReference type="EMBL" id="JAFELM010000031">
    <property type="protein sequence ID" value="MBM6618559.1"/>
    <property type="molecule type" value="Genomic_DNA"/>
</dbReference>
<dbReference type="PANTHER" id="PTHR22855">
    <property type="entry name" value="ACETYL, PROPIONYL, PYRUVATE, AND GLUTACONYL CARBOXYLASE-RELATED"/>
    <property type="match status" value="1"/>
</dbReference>
<dbReference type="InterPro" id="IPR045190">
    <property type="entry name" value="MCCB/AccD1-like"/>
</dbReference>
<dbReference type="InterPro" id="IPR029045">
    <property type="entry name" value="ClpP/crotonase-like_dom_sf"/>
</dbReference>
<accession>A0ABS2DJ93</accession>